<dbReference type="GO" id="GO:0008298">
    <property type="term" value="P:intracellular mRNA localization"/>
    <property type="evidence" value="ECO:0007669"/>
    <property type="project" value="TreeGrafter"/>
</dbReference>
<dbReference type="GO" id="GO:0043025">
    <property type="term" value="C:neuronal cell body"/>
    <property type="evidence" value="ECO:0007669"/>
    <property type="project" value="TreeGrafter"/>
</dbReference>
<dbReference type="RefSeq" id="XP_007424876.1">
    <property type="nucleotide sequence ID" value="XM_007424814.2"/>
</dbReference>
<reference evidence="5" key="1">
    <citation type="submission" date="2025-08" db="UniProtKB">
        <authorList>
            <consortium name="RefSeq"/>
        </authorList>
    </citation>
    <scope>IDENTIFICATION</scope>
    <source>
        <tissue evidence="5">Liver</tissue>
    </source>
</reference>
<keyword evidence="1" id="KW-0677">Repeat</keyword>
<dbReference type="KEGG" id="pbi:103048142"/>
<evidence type="ECO:0000256" key="2">
    <source>
        <dbReference type="ARBA" id="ARBA00022884"/>
    </source>
</evidence>
<dbReference type="GO" id="GO:0003729">
    <property type="term" value="F:mRNA binding"/>
    <property type="evidence" value="ECO:0007669"/>
    <property type="project" value="TreeGrafter"/>
</dbReference>
<feature type="non-terminal residue" evidence="5">
    <location>
        <position position="1"/>
    </location>
</feature>
<gene>
    <name evidence="5" type="primary">LOC103048142</name>
</gene>
<accession>A0A9F2MY54</accession>
<name>A0A9F2MY54_PYTBI</name>
<protein>
    <submittedName>
        <fullName evidence="5">Double-stranded RNA-binding protein Staufen homolog 2-like</fullName>
    </submittedName>
</protein>
<evidence type="ECO:0000313" key="5">
    <source>
        <dbReference type="RefSeq" id="XP_007424876.1"/>
    </source>
</evidence>
<proteinExistence type="predicted"/>
<evidence type="ECO:0000313" key="4">
    <source>
        <dbReference type="Proteomes" id="UP000695026"/>
    </source>
</evidence>
<organism evidence="4 5">
    <name type="scientific">Python bivittatus</name>
    <name type="common">Burmese python</name>
    <name type="synonym">Python molurus bivittatus</name>
    <dbReference type="NCBI Taxonomy" id="176946"/>
    <lineage>
        <taxon>Eukaryota</taxon>
        <taxon>Metazoa</taxon>
        <taxon>Chordata</taxon>
        <taxon>Craniata</taxon>
        <taxon>Vertebrata</taxon>
        <taxon>Euteleostomi</taxon>
        <taxon>Lepidosauria</taxon>
        <taxon>Squamata</taxon>
        <taxon>Bifurcata</taxon>
        <taxon>Unidentata</taxon>
        <taxon>Episquamata</taxon>
        <taxon>Toxicofera</taxon>
        <taxon>Serpentes</taxon>
        <taxon>Henophidia</taxon>
        <taxon>Pythonidae</taxon>
        <taxon>Python</taxon>
    </lineage>
</organism>
<dbReference type="AlphaFoldDB" id="A0A9F2MY54"/>
<dbReference type="GO" id="GO:0010494">
    <property type="term" value="C:cytoplasmic stress granule"/>
    <property type="evidence" value="ECO:0007669"/>
    <property type="project" value="TreeGrafter"/>
</dbReference>
<dbReference type="PANTHER" id="PTHR46054">
    <property type="entry name" value="MATERNAL EFFECT PROTEIN STAUFEN"/>
    <property type="match status" value="1"/>
</dbReference>
<dbReference type="InterPro" id="IPR051740">
    <property type="entry name" value="DRBM-containing_protein"/>
</dbReference>
<dbReference type="GO" id="GO:0098964">
    <property type="term" value="P:anterograde dendritic transport of messenger ribonucleoprotein complex"/>
    <property type="evidence" value="ECO:0007669"/>
    <property type="project" value="TreeGrafter"/>
</dbReference>
<dbReference type="GO" id="GO:0035418">
    <property type="term" value="P:protein localization to synapse"/>
    <property type="evidence" value="ECO:0007669"/>
    <property type="project" value="TreeGrafter"/>
</dbReference>
<dbReference type="PANTHER" id="PTHR46054:SF1">
    <property type="entry name" value="DOUBLE-STRANDED RNA-BINDING PROTEIN STAUFEN HOMOLOG 2"/>
    <property type="match status" value="1"/>
</dbReference>
<dbReference type="Gene3D" id="3.30.160.20">
    <property type="match status" value="1"/>
</dbReference>
<dbReference type="GO" id="GO:0005886">
    <property type="term" value="C:plasma membrane"/>
    <property type="evidence" value="ECO:0007669"/>
    <property type="project" value="TreeGrafter"/>
</dbReference>
<dbReference type="GO" id="GO:0032839">
    <property type="term" value="C:dendrite cytoplasm"/>
    <property type="evidence" value="ECO:0007669"/>
    <property type="project" value="GOC"/>
</dbReference>
<keyword evidence="2" id="KW-0694">RNA-binding</keyword>
<evidence type="ECO:0000259" key="3">
    <source>
        <dbReference type="Pfam" id="PF16482"/>
    </source>
</evidence>
<dbReference type="InterPro" id="IPR032478">
    <property type="entry name" value="Staufen_C"/>
</dbReference>
<dbReference type="OMA" id="EMEASCN"/>
<dbReference type="GO" id="GO:0003725">
    <property type="term" value="F:double-stranded RNA binding"/>
    <property type="evidence" value="ECO:0007669"/>
    <property type="project" value="TreeGrafter"/>
</dbReference>
<keyword evidence="4" id="KW-1185">Reference proteome</keyword>
<evidence type="ECO:0000256" key="1">
    <source>
        <dbReference type="ARBA" id="ARBA00022737"/>
    </source>
</evidence>
<dbReference type="OrthoDB" id="10037267at2759"/>
<dbReference type="Proteomes" id="UP000695026">
    <property type="component" value="Unplaced"/>
</dbReference>
<dbReference type="GO" id="GO:0007281">
    <property type="term" value="P:germ cell development"/>
    <property type="evidence" value="ECO:0007669"/>
    <property type="project" value="TreeGrafter"/>
</dbReference>
<dbReference type="GeneID" id="103048142"/>
<feature type="domain" description="Staufen C-terminal" evidence="3">
    <location>
        <begin position="49"/>
        <end position="153"/>
    </location>
</feature>
<dbReference type="Pfam" id="PF16482">
    <property type="entry name" value="Staufen_C"/>
    <property type="match status" value="1"/>
</dbReference>
<sequence>PKGILHLSPDVYQEMEASCNKASPSTSINHLTSKEMNRTSSCFFNISPATNNTATVARELLMNGTSPSGEAIGQQRVSFTSHCCTVQPSKQLEYLAKIQGFQIHYSDRQNGKECITYLTLSPVQMTFYGTGNSTEASHDQAALSALKQFSEHGLDPLEGTMKDGNSAFEKKVKHLGENTDNKQTNSGMIAQGCKDSKAII</sequence>